<gene>
    <name evidence="1" type="ORF">ZIOFF_010901</name>
</gene>
<dbReference type="AlphaFoldDB" id="A0A8J5HWJ1"/>
<organism evidence="1 2">
    <name type="scientific">Zingiber officinale</name>
    <name type="common">Ginger</name>
    <name type="synonym">Amomum zingiber</name>
    <dbReference type="NCBI Taxonomy" id="94328"/>
    <lineage>
        <taxon>Eukaryota</taxon>
        <taxon>Viridiplantae</taxon>
        <taxon>Streptophyta</taxon>
        <taxon>Embryophyta</taxon>
        <taxon>Tracheophyta</taxon>
        <taxon>Spermatophyta</taxon>
        <taxon>Magnoliopsida</taxon>
        <taxon>Liliopsida</taxon>
        <taxon>Zingiberales</taxon>
        <taxon>Zingiberaceae</taxon>
        <taxon>Zingiber</taxon>
    </lineage>
</organism>
<proteinExistence type="predicted"/>
<accession>A0A8J5HWJ1</accession>
<keyword evidence="2" id="KW-1185">Reference proteome</keyword>
<reference evidence="1 2" key="1">
    <citation type="submission" date="2020-08" db="EMBL/GenBank/DDBJ databases">
        <title>Plant Genome Project.</title>
        <authorList>
            <person name="Zhang R.-G."/>
        </authorList>
    </citation>
    <scope>NUCLEOTIDE SEQUENCE [LARGE SCALE GENOMIC DNA]</scope>
    <source>
        <tissue evidence="1">Rhizome</tissue>
    </source>
</reference>
<evidence type="ECO:0000313" key="2">
    <source>
        <dbReference type="Proteomes" id="UP000734854"/>
    </source>
</evidence>
<dbReference type="Proteomes" id="UP000734854">
    <property type="component" value="Unassembled WGS sequence"/>
</dbReference>
<comment type="caution">
    <text evidence="1">The sequence shown here is derived from an EMBL/GenBank/DDBJ whole genome shotgun (WGS) entry which is preliminary data.</text>
</comment>
<evidence type="ECO:0000313" key="1">
    <source>
        <dbReference type="EMBL" id="KAG6528717.1"/>
    </source>
</evidence>
<sequence>MIRGAKKDYAYHCHMKRWIPTSKKTYEDPSEIVSRIQKMNLSASDDEASKDISPEKAEQIVQEIVAKSFAKISKSFAKISVSIAKFQEMAKVRPMTESMLPQFSPLYPFPRLTLFSLCRLLGHNRHPVLVAICSEGGSGSWKLADIDSGFAILKAQTLLVEVASSLVKPGQRGKHATDKDPGDMVVKEEIFIASELTVNRDTPNGYLSFAAAISIEQFGRSVEDERFDGAEDAEDIQSACPH</sequence>
<protein>
    <submittedName>
        <fullName evidence="1">Uncharacterized protein</fullName>
    </submittedName>
</protein>
<name>A0A8J5HWJ1_ZINOF</name>
<dbReference type="EMBL" id="JACMSC010000003">
    <property type="protein sequence ID" value="KAG6528717.1"/>
    <property type="molecule type" value="Genomic_DNA"/>
</dbReference>